<dbReference type="InterPro" id="IPR013976">
    <property type="entry name" value="HDOD"/>
</dbReference>
<dbReference type="EMBL" id="CP000252">
    <property type="protein sequence ID" value="ABC75949.1"/>
    <property type="molecule type" value="Genomic_DNA"/>
</dbReference>
<evidence type="ECO:0000313" key="2">
    <source>
        <dbReference type="EMBL" id="ABC75949.1"/>
    </source>
</evidence>
<dbReference type="SMART" id="SM00471">
    <property type="entry name" value="HDc"/>
    <property type="match status" value="1"/>
</dbReference>
<dbReference type="CDD" id="cd00077">
    <property type="entry name" value="HDc"/>
    <property type="match status" value="1"/>
</dbReference>
<protein>
    <submittedName>
        <fullName evidence="2">Predicted signal transduction protein</fullName>
    </submittedName>
</protein>
<dbReference type="InterPro" id="IPR052340">
    <property type="entry name" value="RNase_Y/CdgJ"/>
</dbReference>
<dbReference type="Gene3D" id="1.10.3210.10">
    <property type="entry name" value="Hypothetical protein af1432"/>
    <property type="match status" value="1"/>
</dbReference>
<gene>
    <name evidence="2" type="ORF">SYN_00171</name>
</gene>
<dbReference type="PANTHER" id="PTHR33525">
    <property type="match status" value="1"/>
</dbReference>
<proteinExistence type="predicted"/>
<feature type="domain" description="HDOD" evidence="1">
    <location>
        <begin position="24"/>
        <end position="213"/>
    </location>
</feature>
<sequence length="283" mass="31095">MVPVPDNPTDIRILRHRIEKIDMLPTISGVVRRLTKVIGNPKTSLHEISSFISSDPALTSRILKMVNSAVFGFPGRISSVTHALTLLGLDAVRSLLMGVTVLELMQTVMVGLREHSVGCAVAARSIAEIKGLKNLEEVSVAGLLHDIGKVIFLLEFPKDYRTVMEEAEQKEILVMEAEKARFSETHAAAGQWLAEKLFFPGKLTDMIAFHHKPGLARSAPLETAIVHLADILVRALGFGYAGDAFVPAVSPVAFELLDLKERDIREVLKSIENVRASGEDLFW</sequence>
<organism evidence="2 3">
    <name type="scientific">Syntrophus aciditrophicus (strain SB)</name>
    <dbReference type="NCBI Taxonomy" id="56780"/>
    <lineage>
        <taxon>Bacteria</taxon>
        <taxon>Pseudomonadati</taxon>
        <taxon>Thermodesulfobacteriota</taxon>
        <taxon>Syntrophia</taxon>
        <taxon>Syntrophales</taxon>
        <taxon>Syntrophaceae</taxon>
        <taxon>Syntrophus</taxon>
    </lineage>
</organism>
<dbReference type="PANTHER" id="PTHR33525:SF3">
    <property type="entry name" value="RIBONUCLEASE Y"/>
    <property type="match status" value="1"/>
</dbReference>
<dbReference type="eggNOG" id="COG1639">
    <property type="taxonomic scope" value="Bacteria"/>
</dbReference>
<name>Q2LYC6_SYNAS</name>
<dbReference type="DNASU" id="3885467"/>
<dbReference type="AlphaFoldDB" id="Q2LYC6"/>
<dbReference type="Pfam" id="PF08668">
    <property type="entry name" value="HDOD"/>
    <property type="match status" value="1"/>
</dbReference>
<dbReference type="Proteomes" id="UP000001933">
    <property type="component" value="Chromosome"/>
</dbReference>
<dbReference type="InterPro" id="IPR006675">
    <property type="entry name" value="HDIG_dom"/>
</dbReference>
<accession>Q2LYC6</accession>
<dbReference type="InParanoid" id="Q2LYC6"/>
<reference evidence="2 3" key="1">
    <citation type="journal article" date="2007" name="Proc. Natl. Acad. Sci. U.S.A.">
        <title>The genome of Syntrophus aciditrophicus: life at the thermodynamic limit of microbial growth.</title>
        <authorList>
            <person name="McInerney M.J."/>
            <person name="Rohlin L."/>
            <person name="Mouttaki H."/>
            <person name="Kim U."/>
            <person name="Krupp R.S."/>
            <person name="Rios-Hernandez L."/>
            <person name="Sieber J."/>
            <person name="Struchtemeyer C.G."/>
            <person name="Bhattacharyya A."/>
            <person name="Campbell J.W."/>
            <person name="Gunsalus R.P."/>
        </authorList>
    </citation>
    <scope>NUCLEOTIDE SEQUENCE [LARGE SCALE GENOMIC DNA]</scope>
    <source>
        <strain evidence="2 3">SB</strain>
    </source>
</reference>
<evidence type="ECO:0000259" key="1">
    <source>
        <dbReference type="PROSITE" id="PS51833"/>
    </source>
</evidence>
<dbReference type="STRING" id="56780.SYN_00171"/>
<dbReference type="KEGG" id="sat:SYN_00171"/>
<dbReference type="HOGENOM" id="CLU_048246_4_2_7"/>
<evidence type="ECO:0000313" key="3">
    <source>
        <dbReference type="Proteomes" id="UP000001933"/>
    </source>
</evidence>
<dbReference type="InterPro" id="IPR003607">
    <property type="entry name" value="HD/PDEase_dom"/>
</dbReference>
<dbReference type="NCBIfam" id="TIGR00277">
    <property type="entry name" value="HDIG"/>
    <property type="match status" value="1"/>
</dbReference>
<dbReference type="PROSITE" id="PS51833">
    <property type="entry name" value="HDOD"/>
    <property type="match status" value="1"/>
</dbReference>
<dbReference type="SUPFAM" id="SSF109604">
    <property type="entry name" value="HD-domain/PDEase-like"/>
    <property type="match status" value="1"/>
</dbReference>
<keyword evidence="3" id="KW-1185">Reference proteome</keyword>